<keyword evidence="3" id="KW-0378">Hydrolase</keyword>
<evidence type="ECO:0000256" key="2">
    <source>
        <dbReference type="ARBA" id="ARBA00022737"/>
    </source>
</evidence>
<evidence type="ECO:0000313" key="7">
    <source>
        <dbReference type="Proteomes" id="UP000635387"/>
    </source>
</evidence>
<keyword evidence="2" id="KW-0677">Repeat</keyword>
<keyword evidence="4" id="KW-0325">Glycoprotein</keyword>
<evidence type="ECO:0000256" key="1">
    <source>
        <dbReference type="ARBA" id="ARBA00022729"/>
    </source>
</evidence>
<dbReference type="InterPro" id="IPR000413">
    <property type="entry name" value="Integrin_alpha"/>
</dbReference>
<reference evidence="7" key="1">
    <citation type="journal article" date="2019" name="Int. J. Syst. Evol. Microbiol.">
        <title>The Global Catalogue of Microorganisms (GCM) 10K type strain sequencing project: providing services to taxonomists for standard genome sequencing and annotation.</title>
        <authorList>
            <consortium name="The Broad Institute Genomics Platform"/>
            <consortium name="The Broad Institute Genome Sequencing Center for Infectious Disease"/>
            <person name="Wu L."/>
            <person name="Ma J."/>
        </authorList>
    </citation>
    <scope>NUCLEOTIDE SEQUENCE [LARGE SCALE GENOMIC DNA]</scope>
    <source>
        <strain evidence="7">CGMCC 4.7683</strain>
    </source>
</reference>
<protein>
    <recommendedName>
        <fullName evidence="8">Integrin-like protein</fullName>
    </recommendedName>
</protein>
<proteinExistence type="predicted"/>
<dbReference type="PANTHER" id="PTHR23221">
    <property type="entry name" value="GLYCOSYLPHOSPHATIDYLINOSITOL PHOSPHOLIPASE D"/>
    <property type="match status" value="1"/>
</dbReference>
<evidence type="ECO:0008006" key="8">
    <source>
        <dbReference type="Google" id="ProtNLM"/>
    </source>
</evidence>
<sequence length="564" mass="55740">MSVVPDLFTQAETVVPARSRFLPSSVVANKWFPVLAAAAALTFVTSPATAAPTLAALPAVPQADVNGDGVADLVLSTGARLTYSGDTSLNPHDLGGSVLVVPGGAAPPGAPSALINQNTTGVGLGMEANDKFGAALATGDFNRDGLADVAIGNPGESVGGLANAGTVSILYGQRTAPYLRALPGALGTINQDTADVPGAMEAGDQFGASLATGDFNGDGYADLGVGSPGEAIETKARAGAVWVFYGGSAGLTARNAIAFNQDDPDLAGASEAGDLMGWSLAAGDVTGDKRDDLAVVSSGEVITGTANAWGSVHLLHGSASGLSAKASSYISVGNAATDGKWRGAVIGRFHGGANADLVIQADRRRGGPTGSGALVAVRGGSAGLTTAVEVIDQSGDAIPGSPEANDYFGGSLAVGDLDGDTFDDLAVGVPKEDNRTGALCLLRGGATGLSSFPATAVGENTAPLNAGAAAGEGFGYGLRILDITGDGKPELTVSAPWENGGPQTGAMFVLNTGLTGNALTVTAARKLTRTEIGTATAFGPGAPFAGNSAVLDDNLDSPKQGDHP</sequence>
<dbReference type="EMBL" id="BNAY01000001">
    <property type="protein sequence ID" value="GHH06197.1"/>
    <property type="molecule type" value="Genomic_DNA"/>
</dbReference>
<dbReference type="InterPro" id="IPR013517">
    <property type="entry name" value="FG-GAP"/>
</dbReference>
<dbReference type="Proteomes" id="UP000635387">
    <property type="component" value="Unassembled WGS sequence"/>
</dbReference>
<feature type="chain" id="PRO_5046618127" description="Integrin-like protein" evidence="5">
    <location>
        <begin position="51"/>
        <end position="564"/>
    </location>
</feature>
<comment type="caution">
    <text evidence="6">The sequence shown here is derived from an EMBL/GenBank/DDBJ whole genome shotgun (WGS) entry which is preliminary data.</text>
</comment>
<accession>A0ABQ3L6N5</accession>
<evidence type="ECO:0000256" key="4">
    <source>
        <dbReference type="ARBA" id="ARBA00023180"/>
    </source>
</evidence>
<organism evidence="6 7">
    <name type="scientific">Amycolatopsis oliviviridis</name>
    <dbReference type="NCBI Taxonomy" id="1471590"/>
    <lineage>
        <taxon>Bacteria</taxon>
        <taxon>Bacillati</taxon>
        <taxon>Actinomycetota</taxon>
        <taxon>Actinomycetes</taxon>
        <taxon>Pseudonocardiales</taxon>
        <taxon>Pseudonocardiaceae</taxon>
        <taxon>Amycolatopsis</taxon>
    </lineage>
</organism>
<dbReference type="PRINTS" id="PR01185">
    <property type="entry name" value="INTEGRINA"/>
</dbReference>
<keyword evidence="1 5" id="KW-0732">Signal</keyword>
<dbReference type="Gene3D" id="2.130.10.130">
    <property type="entry name" value="Integrin alpha, N-terminal"/>
    <property type="match status" value="4"/>
</dbReference>
<dbReference type="SUPFAM" id="SSF69318">
    <property type="entry name" value="Integrin alpha N-terminal domain"/>
    <property type="match status" value="2"/>
</dbReference>
<feature type="signal peptide" evidence="5">
    <location>
        <begin position="1"/>
        <end position="50"/>
    </location>
</feature>
<evidence type="ECO:0000256" key="3">
    <source>
        <dbReference type="ARBA" id="ARBA00022801"/>
    </source>
</evidence>
<dbReference type="SMART" id="SM00191">
    <property type="entry name" value="Int_alpha"/>
    <property type="match status" value="6"/>
</dbReference>
<keyword evidence="7" id="KW-1185">Reference proteome</keyword>
<dbReference type="PROSITE" id="PS51470">
    <property type="entry name" value="FG_GAP"/>
    <property type="match status" value="4"/>
</dbReference>
<dbReference type="PANTHER" id="PTHR23221:SF7">
    <property type="entry name" value="PHOSPHATIDYLINOSITOL-GLYCAN-SPECIFIC PHOSPHOLIPASE D"/>
    <property type="match status" value="1"/>
</dbReference>
<dbReference type="Pfam" id="PF01839">
    <property type="entry name" value="FG-GAP"/>
    <property type="match status" value="5"/>
</dbReference>
<evidence type="ECO:0000256" key="5">
    <source>
        <dbReference type="SAM" id="SignalP"/>
    </source>
</evidence>
<evidence type="ECO:0000313" key="6">
    <source>
        <dbReference type="EMBL" id="GHH06197.1"/>
    </source>
</evidence>
<name>A0ABQ3L6N5_9PSEU</name>
<dbReference type="InterPro" id="IPR028994">
    <property type="entry name" value="Integrin_alpha_N"/>
</dbReference>
<gene>
    <name evidence="6" type="ORF">GCM10017790_11180</name>
</gene>
<dbReference type="InterPro" id="IPR013519">
    <property type="entry name" value="Int_alpha_beta-p"/>
</dbReference>